<reference evidence="2" key="1">
    <citation type="submission" date="2021-08" db="EMBL/GenBank/DDBJ databases">
        <title>Prevotella lacticifex sp. nov., isolated from rumen of cow.</title>
        <authorList>
            <person name="Shinkai T."/>
            <person name="Ikeyama N."/>
            <person name="Kumagai M."/>
            <person name="Ohmori H."/>
            <person name="Sakamoto M."/>
            <person name="Ohkuma M."/>
            <person name="Mitsumori M."/>
        </authorList>
    </citation>
    <scope>NUCLEOTIDE SEQUENCE</scope>
    <source>
        <strain evidence="2">DSM 11371</strain>
    </source>
</reference>
<name>A0AA37I109_SEGBR</name>
<organism evidence="2 3">
    <name type="scientific">Segatella bryantii</name>
    <name type="common">Prevotella bryantii</name>
    <dbReference type="NCBI Taxonomy" id="77095"/>
    <lineage>
        <taxon>Bacteria</taxon>
        <taxon>Pseudomonadati</taxon>
        <taxon>Bacteroidota</taxon>
        <taxon>Bacteroidia</taxon>
        <taxon>Bacteroidales</taxon>
        <taxon>Prevotellaceae</taxon>
        <taxon>Segatella</taxon>
    </lineage>
</organism>
<dbReference type="EMBL" id="BPTR01000001">
    <property type="protein sequence ID" value="GJG27045.1"/>
    <property type="molecule type" value="Genomic_DNA"/>
</dbReference>
<evidence type="ECO:0008006" key="4">
    <source>
        <dbReference type="Google" id="ProtNLM"/>
    </source>
</evidence>
<feature type="transmembrane region" description="Helical" evidence="1">
    <location>
        <begin position="68"/>
        <end position="88"/>
    </location>
</feature>
<proteinExistence type="predicted"/>
<evidence type="ECO:0000313" key="2">
    <source>
        <dbReference type="EMBL" id="GJG27045.1"/>
    </source>
</evidence>
<evidence type="ECO:0000313" key="3">
    <source>
        <dbReference type="Proteomes" id="UP000887043"/>
    </source>
</evidence>
<keyword evidence="1" id="KW-0472">Membrane</keyword>
<keyword evidence="1" id="KW-1133">Transmembrane helix</keyword>
<sequence>MSQEEEQKKTIKSTDNEELRAKFHHAPLHVEKPRDQYFKIRNLLNIIFMLLAAIGLIIMYATDMYQTGVIIVLSAVAVKIIEVGLRMFKR</sequence>
<feature type="transmembrane region" description="Helical" evidence="1">
    <location>
        <begin position="42"/>
        <end position="62"/>
    </location>
</feature>
<accession>A0AA37I109</accession>
<dbReference type="AlphaFoldDB" id="A0AA37I109"/>
<gene>
    <name evidence="2" type="ORF">PRRU23_07450</name>
</gene>
<protein>
    <recommendedName>
        <fullName evidence="4">Mechanosensitive ion channel protein MscS</fullName>
    </recommendedName>
</protein>
<comment type="caution">
    <text evidence="2">The sequence shown here is derived from an EMBL/GenBank/DDBJ whole genome shotgun (WGS) entry which is preliminary data.</text>
</comment>
<dbReference type="Proteomes" id="UP000887043">
    <property type="component" value="Unassembled WGS sequence"/>
</dbReference>
<dbReference type="RefSeq" id="WP_006283008.1">
    <property type="nucleotide sequence ID" value="NZ_BPTR01000001.1"/>
</dbReference>
<evidence type="ECO:0000256" key="1">
    <source>
        <dbReference type="SAM" id="Phobius"/>
    </source>
</evidence>
<keyword evidence="1" id="KW-0812">Transmembrane</keyword>
<dbReference type="GeneID" id="72479910"/>